<accession>A0A0A8YU14</accession>
<name>A0A0A8YU14_ARUDO</name>
<organism evidence="1">
    <name type="scientific">Arundo donax</name>
    <name type="common">Giant reed</name>
    <name type="synonym">Donax arundinaceus</name>
    <dbReference type="NCBI Taxonomy" id="35708"/>
    <lineage>
        <taxon>Eukaryota</taxon>
        <taxon>Viridiplantae</taxon>
        <taxon>Streptophyta</taxon>
        <taxon>Embryophyta</taxon>
        <taxon>Tracheophyta</taxon>
        <taxon>Spermatophyta</taxon>
        <taxon>Magnoliopsida</taxon>
        <taxon>Liliopsida</taxon>
        <taxon>Poales</taxon>
        <taxon>Poaceae</taxon>
        <taxon>PACMAD clade</taxon>
        <taxon>Arundinoideae</taxon>
        <taxon>Arundineae</taxon>
        <taxon>Arundo</taxon>
    </lineage>
</organism>
<sequence length="96" mass="10517">MLPSPYFVRVLVGDHPPLSHSTPQSCTPSLSNLPPAELLIPHHCPAVSLHLPSAATAPPFALWIQKSDGPYLPFFSFRPHAAASRIRCCCSTWDRC</sequence>
<proteinExistence type="predicted"/>
<reference evidence="1" key="1">
    <citation type="submission" date="2014-09" db="EMBL/GenBank/DDBJ databases">
        <authorList>
            <person name="Magalhaes I.L.F."/>
            <person name="Oliveira U."/>
            <person name="Santos F.R."/>
            <person name="Vidigal T.H.D.A."/>
            <person name="Brescovit A.D."/>
            <person name="Santos A.J."/>
        </authorList>
    </citation>
    <scope>NUCLEOTIDE SEQUENCE</scope>
    <source>
        <tissue evidence="1">Shoot tissue taken approximately 20 cm above the soil surface</tissue>
    </source>
</reference>
<evidence type="ECO:0000313" key="1">
    <source>
        <dbReference type="EMBL" id="JAD30061.1"/>
    </source>
</evidence>
<dbReference type="EMBL" id="GBRH01267834">
    <property type="protein sequence ID" value="JAD30061.1"/>
    <property type="molecule type" value="Transcribed_RNA"/>
</dbReference>
<protein>
    <submittedName>
        <fullName evidence="1">Uncharacterized protein</fullName>
    </submittedName>
</protein>
<reference evidence="1" key="2">
    <citation type="journal article" date="2015" name="Data Brief">
        <title>Shoot transcriptome of the giant reed, Arundo donax.</title>
        <authorList>
            <person name="Barrero R.A."/>
            <person name="Guerrero F.D."/>
            <person name="Moolhuijzen P."/>
            <person name="Goolsby J.A."/>
            <person name="Tidwell J."/>
            <person name="Bellgard S.E."/>
            <person name="Bellgard M.I."/>
        </authorList>
    </citation>
    <scope>NUCLEOTIDE SEQUENCE</scope>
    <source>
        <tissue evidence="1">Shoot tissue taken approximately 20 cm above the soil surface</tissue>
    </source>
</reference>
<dbReference type="AlphaFoldDB" id="A0A0A8YU14"/>